<proteinExistence type="predicted"/>
<evidence type="ECO:0000313" key="1">
    <source>
        <dbReference type="EMBL" id="QGU95614.1"/>
    </source>
</evidence>
<dbReference type="Proteomes" id="UP000422764">
    <property type="component" value="Chromosome"/>
</dbReference>
<gene>
    <name evidence="1" type="ORF">GOM49_11395</name>
</gene>
<sequence length="198" mass="21072">MNTICFAIRPIFTQGEETAEMRKASFRTINPAYDEKCAIEEGNAYNHKKSIINTETEHATLNTVAAASNMAINARVQKNIYSPKLVERGVGYMTHYVSVETNLVGRATKFASKYAGIFSVAQLLAGAIGNFTTYGVAGGLGRTAIDVATFGAAVGISIMIIPEAAAVSTVLITTTVIGTLTDVGGRAIKEKVYGDIMH</sequence>
<dbReference type="AlphaFoldDB" id="A0A6I6F355"/>
<evidence type="ECO:0000313" key="2">
    <source>
        <dbReference type="Proteomes" id="UP000422764"/>
    </source>
</evidence>
<accession>A0A6I6F355</accession>
<keyword evidence="2" id="KW-1185">Reference proteome</keyword>
<name>A0A6I6F355_9CLOT</name>
<protein>
    <submittedName>
        <fullName evidence="1">Uncharacterized protein</fullName>
    </submittedName>
</protein>
<organism evidence="1 2">
    <name type="scientific">Clostridium bovifaecis</name>
    <dbReference type="NCBI Taxonomy" id="2184719"/>
    <lineage>
        <taxon>Bacteria</taxon>
        <taxon>Bacillati</taxon>
        <taxon>Bacillota</taxon>
        <taxon>Clostridia</taxon>
        <taxon>Eubacteriales</taxon>
        <taxon>Clostridiaceae</taxon>
        <taxon>Clostridium</taxon>
    </lineage>
</organism>
<dbReference type="EMBL" id="CP046522">
    <property type="protein sequence ID" value="QGU95614.1"/>
    <property type="molecule type" value="Genomic_DNA"/>
</dbReference>
<reference evidence="1 2" key="1">
    <citation type="submission" date="2019-12" db="EMBL/GenBank/DDBJ databases">
        <title>Genome sequenceing of Clostridium bovifaecis.</title>
        <authorList>
            <person name="Yao Y."/>
        </authorList>
    </citation>
    <scope>NUCLEOTIDE SEQUENCE [LARGE SCALE GENOMIC DNA]</scope>
    <source>
        <strain evidence="1 2">BXX</strain>
    </source>
</reference>